<feature type="compositionally biased region" description="Basic and acidic residues" evidence="1">
    <location>
        <begin position="9"/>
        <end position="23"/>
    </location>
</feature>
<dbReference type="PANTHER" id="PTHR42070:SF1">
    <property type="entry name" value="FILAMENT ASSOCIATED PROTEIN, PUTATIVE (AFU_ORTHOLOGUE AFUA_8G06630)-RELATED"/>
    <property type="match status" value="1"/>
</dbReference>
<evidence type="ECO:0008006" key="4">
    <source>
        <dbReference type="Google" id="ProtNLM"/>
    </source>
</evidence>
<evidence type="ECO:0000313" key="2">
    <source>
        <dbReference type="EMBL" id="KAK3053552.1"/>
    </source>
</evidence>
<feature type="region of interest" description="Disordered" evidence="1">
    <location>
        <begin position="1"/>
        <end position="29"/>
    </location>
</feature>
<comment type="caution">
    <text evidence="2">The sequence shown here is derived from an EMBL/GenBank/DDBJ whole genome shotgun (WGS) entry which is preliminary data.</text>
</comment>
<evidence type="ECO:0000313" key="3">
    <source>
        <dbReference type="Proteomes" id="UP001271007"/>
    </source>
</evidence>
<accession>A0AAJ0DMY7</accession>
<dbReference type="AlphaFoldDB" id="A0AAJ0DMY7"/>
<keyword evidence="3" id="KW-1185">Reference proteome</keyword>
<gene>
    <name evidence="2" type="ORF">LTR09_005296</name>
</gene>
<dbReference type="PANTHER" id="PTHR42070">
    <property type="entry name" value="FILAMENT ASSOCIATED PROTEIN, PUTATIVE (AFU_ORTHOLOGUE AFUA_8G06630)-RELATED"/>
    <property type="match status" value="1"/>
</dbReference>
<organism evidence="2 3">
    <name type="scientific">Extremus antarcticus</name>
    <dbReference type="NCBI Taxonomy" id="702011"/>
    <lineage>
        <taxon>Eukaryota</taxon>
        <taxon>Fungi</taxon>
        <taxon>Dikarya</taxon>
        <taxon>Ascomycota</taxon>
        <taxon>Pezizomycotina</taxon>
        <taxon>Dothideomycetes</taxon>
        <taxon>Dothideomycetidae</taxon>
        <taxon>Mycosphaerellales</taxon>
        <taxon>Extremaceae</taxon>
        <taxon>Extremus</taxon>
    </lineage>
</organism>
<dbReference type="Proteomes" id="UP001271007">
    <property type="component" value="Unassembled WGS sequence"/>
</dbReference>
<reference evidence="2" key="1">
    <citation type="submission" date="2023-04" db="EMBL/GenBank/DDBJ databases">
        <title>Black Yeasts Isolated from many extreme environments.</title>
        <authorList>
            <person name="Coleine C."/>
            <person name="Stajich J.E."/>
            <person name="Selbmann L."/>
        </authorList>
    </citation>
    <scope>NUCLEOTIDE SEQUENCE</scope>
    <source>
        <strain evidence="2">CCFEE 5312</strain>
    </source>
</reference>
<name>A0AAJ0DMY7_9PEZI</name>
<dbReference type="EMBL" id="JAWDJX010000015">
    <property type="protein sequence ID" value="KAK3053552.1"/>
    <property type="molecule type" value="Genomic_DNA"/>
</dbReference>
<protein>
    <recommendedName>
        <fullName evidence="4">BZIP domain-containing protein</fullName>
    </recommendedName>
</protein>
<dbReference type="CDD" id="cd14688">
    <property type="entry name" value="bZIP_YAP"/>
    <property type="match status" value="1"/>
</dbReference>
<sequence>MPSKSQPQETRRPAPDRVRENQRRSRARRKEYLEELEMKYRHCEQSGVEASAEIQAAARRVLEENRRLRQMLKQYGIPEDQTDGVAHSPADSSVANDLETLLSAPRPCGDTASMSSNDYPAQMMPLPAPIPVLRQENRTAQPRLLPLYSGNHTPSTQVSNTTTHNHYHAHLSAGSAPPPQPNRPVRVIPCGTPTPNHPSATSNNATGTTSCLQAAAIIRSIRPSVGYELEAELGCRSSEDECVVANSHIFQEMDRYSGDV</sequence>
<evidence type="ECO:0000256" key="1">
    <source>
        <dbReference type="SAM" id="MobiDB-lite"/>
    </source>
</evidence>
<proteinExistence type="predicted"/>